<gene>
    <name evidence="9" type="ORF">FEZ33_06205</name>
</gene>
<dbReference type="Pfam" id="PF03180">
    <property type="entry name" value="Lipoprotein_9"/>
    <property type="match status" value="1"/>
</dbReference>
<organism evidence="9 10">
    <name type="scientific">Ruoffia tabacinasalis</name>
    <dbReference type="NCBI Taxonomy" id="87458"/>
    <lineage>
        <taxon>Bacteria</taxon>
        <taxon>Bacillati</taxon>
        <taxon>Bacillota</taxon>
        <taxon>Bacilli</taxon>
        <taxon>Lactobacillales</taxon>
        <taxon>Aerococcaceae</taxon>
        <taxon>Ruoffia</taxon>
    </lineage>
</organism>
<dbReference type="GO" id="GO:0016020">
    <property type="term" value="C:membrane"/>
    <property type="evidence" value="ECO:0007669"/>
    <property type="project" value="UniProtKB-SubCell"/>
</dbReference>
<dbReference type="PANTHER" id="PTHR30429">
    <property type="entry name" value="D-METHIONINE-BINDING LIPOPROTEIN METQ"/>
    <property type="match status" value="1"/>
</dbReference>
<dbReference type="PIRSF" id="PIRSF002854">
    <property type="entry name" value="MetQ"/>
    <property type="match status" value="1"/>
</dbReference>
<feature type="signal peptide" evidence="8">
    <location>
        <begin position="1"/>
        <end position="27"/>
    </location>
</feature>
<comment type="similarity">
    <text evidence="2">Belongs to the NlpA lipoprotein family.</text>
</comment>
<evidence type="ECO:0000256" key="2">
    <source>
        <dbReference type="ARBA" id="ARBA00008973"/>
    </source>
</evidence>
<dbReference type="SUPFAM" id="SSF53850">
    <property type="entry name" value="Periplasmic binding protein-like II"/>
    <property type="match status" value="1"/>
</dbReference>
<evidence type="ECO:0000256" key="4">
    <source>
        <dbReference type="ARBA" id="ARBA00023136"/>
    </source>
</evidence>
<evidence type="ECO:0000313" key="9">
    <source>
        <dbReference type="EMBL" id="TLQ41461.1"/>
    </source>
</evidence>
<dbReference type="Gene3D" id="3.40.190.10">
    <property type="entry name" value="Periplasmic binding protein-like II"/>
    <property type="match status" value="2"/>
</dbReference>
<evidence type="ECO:0000313" key="10">
    <source>
        <dbReference type="Proteomes" id="UP000306420"/>
    </source>
</evidence>
<sequence length="304" mass="32500">MKKFFKSLGVLSLASSVLVGATSAVQAQGEFEGETVTVGVVSEAEEQVWEFVSEQALEQEGIELELVLFTDYVQPNVALQDGSTDLNAFQHVAFLNEWNEANDGNLEALGFSYVTPLGVYSESITSIEEIPEDAVIAIPNDPTNGGRALLGLELAGLIEVDDEAGILPTVADVTDNPLNIQFEELEAAQIAQALPDVDAAVINNTFALDAGLSVEDAIFLDAENPADLPDDYKNIIAVNGDNADSELFAKVVELYQTDEVAEKLAEASNGGDVPAWTEEGEEESDSSESEETTEESEESEESAE</sequence>
<feature type="region of interest" description="Disordered" evidence="7">
    <location>
        <begin position="264"/>
        <end position="304"/>
    </location>
</feature>
<accession>A0A5R9DXE9</accession>
<keyword evidence="5" id="KW-0564">Palmitate</keyword>
<feature type="compositionally biased region" description="Acidic residues" evidence="7">
    <location>
        <begin position="278"/>
        <end position="304"/>
    </location>
</feature>
<comment type="subcellular location">
    <subcellularLocation>
        <location evidence="1">Membrane</location>
        <topology evidence="1">Lipid-anchor</topology>
    </subcellularLocation>
</comment>
<name>A0A5R9DXE9_9LACT</name>
<reference evidence="9 10" key="1">
    <citation type="submission" date="2019-05" db="EMBL/GenBank/DDBJ databases">
        <title>The metagenome of a microbial culture collection derived from dairy environment covers the genomic content of the human microbiome.</title>
        <authorList>
            <person name="Roder T."/>
            <person name="Wuthrich D."/>
            <person name="Sattari Z."/>
            <person name="Von Ah U."/>
            <person name="Bar C."/>
            <person name="Ronchi F."/>
            <person name="Macpherson A.J."/>
            <person name="Ganal-Vonarburg S.C."/>
            <person name="Bruggmann R."/>
            <person name="Vergeres G."/>
        </authorList>
    </citation>
    <scope>NUCLEOTIDE SEQUENCE [LARGE SCALE GENOMIC DNA]</scope>
    <source>
        <strain evidence="9 10">FAM 24227</strain>
    </source>
</reference>
<dbReference type="AlphaFoldDB" id="A0A5R9DXE9"/>
<dbReference type="RefSeq" id="WP_138404539.1">
    <property type="nucleotide sequence ID" value="NZ_VBSP01000017.1"/>
</dbReference>
<evidence type="ECO:0000256" key="6">
    <source>
        <dbReference type="ARBA" id="ARBA00023288"/>
    </source>
</evidence>
<comment type="caution">
    <text evidence="9">The sequence shown here is derived from an EMBL/GenBank/DDBJ whole genome shotgun (WGS) entry which is preliminary data.</text>
</comment>
<evidence type="ECO:0000256" key="3">
    <source>
        <dbReference type="ARBA" id="ARBA00022729"/>
    </source>
</evidence>
<proteinExistence type="inferred from homology"/>
<keyword evidence="4" id="KW-0472">Membrane</keyword>
<evidence type="ECO:0000256" key="5">
    <source>
        <dbReference type="ARBA" id="ARBA00023139"/>
    </source>
</evidence>
<dbReference type="EMBL" id="VBSP01000017">
    <property type="protein sequence ID" value="TLQ41461.1"/>
    <property type="molecule type" value="Genomic_DNA"/>
</dbReference>
<dbReference type="OrthoDB" id="9812878at2"/>
<keyword evidence="3 8" id="KW-0732">Signal</keyword>
<protein>
    <submittedName>
        <fullName evidence="9">MetQ/NlpA family ABC transporter substrate-binding protein</fullName>
    </submittedName>
</protein>
<evidence type="ECO:0000256" key="1">
    <source>
        <dbReference type="ARBA" id="ARBA00004635"/>
    </source>
</evidence>
<evidence type="ECO:0000256" key="7">
    <source>
        <dbReference type="SAM" id="MobiDB-lite"/>
    </source>
</evidence>
<dbReference type="Proteomes" id="UP000306420">
    <property type="component" value="Unassembled WGS sequence"/>
</dbReference>
<evidence type="ECO:0000256" key="8">
    <source>
        <dbReference type="SAM" id="SignalP"/>
    </source>
</evidence>
<dbReference type="PANTHER" id="PTHR30429:SF1">
    <property type="entry name" value="D-METHIONINE-BINDING LIPOPROTEIN METQ-RELATED"/>
    <property type="match status" value="1"/>
</dbReference>
<feature type="chain" id="PRO_5024284048" evidence="8">
    <location>
        <begin position="28"/>
        <end position="304"/>
    </location>
</feature>
<dbReference type="InterPro" id="IPR004872">
    <property type="entry name" value="Lipoprotein_NlpA"/>
</dbReference>
<keyword evidence="6" id="KW-0449">Lipoprotein</keyword>